<keyword evidence="2" id="KW-1185">Reference proteome</keyword>
<evidence type="ECO:0000313" key="2">
    <source>
        <dbReference type="Proteomes" id="UP000184225"/>
    </source>
</evidence>
<dbReference type="STRING" id="579105.SAMN04488096_103241"/>
<gene>
    <name evidence="1" type="ORF">SAMN04488096_103241</name>
</gene>
<accession>A0A1M6D0F2</accession>
<sequence length="212" mass="25676">MSLDLNYIEYQLQQRLAYPYQWGKKQNDEWDAYTNFIYRFSDWEAVVVAMKATVDAYNLGKRELFNYAANRWFNFWSAMAVEQIFTEIEGVTPSLNHKDRLVDFNLRGIDFDHKTSVFPKGFKQTLYYSKKHHEELLYWFYKYQSQQQRQHFENRLFVVTYAEDGEHWKLKAEISLLKQCIQKYVSTFDASKLIKLQFKEKEAFSDIIWVVK</sequence>
<dbReference type="RefSeq" id="WP_234971602.1">
    <property type="nucleotide sequence ID" value="NZ_FQYY01000003.1"/>
</dbReference>
<name>A0A1M6D0F2_9FLAO</name>
<dbReference type="EMBL" id="FQYY01000003">
    <property type="protein sequence ID" value="SHI66690.1"/>
    <property type="molecule type" value="Genomic_DNA"/>
</dbReference>
<proteinExistence type="predicted"/>
<evidence type="ECO:0000313" key="1">
    <source>
        <dbReference type="EMBL" id="SHI66690.1"/>
    </source>
</evidence>
<organism evidence="1 2">
    <name type="scientific">Mesonia phycicola</name>
    <dbReference type="NCBI Taxonomy" id="579105"/>
    <lineage>
        <taxon>Bacteria</taxon>
        <taxon>Pseudomonadati</taxon>
        <taxon>Bacteroidota</taxon>
        <taxon>Flavobacteriia</taxon>
        <taxon>Flavobacteriales</taxon>
        <taxon>Flavobacteriaceae</taxon>
        <taxon>Mesonia</taxon>
    </lineage>
</organism>
<dbReference type="Proteomes" id="UP000184225">
    <property type="component" value="Unassembled WGS sequence"/>
</dbReference>
<dbReference type="AlphaFoldDB" id="A0A1M6D0F2"/>
<reference evidence="1 2" key="1">
    <citation type="submission" date="2016-11" db="EMBL/GenBank/DDBJ databases">
        <authorList>
            <person name="Jaros S."/>
            <person name="Januszkiewicz K."/>
            <person name="Wedrychowicz H."/>
        </authorList>
    </citation>
    <scope>NUCLEOTIDE SEQUENCE [LARGE SCALE GENOMIC DNA]</scope>
    <source>
        <strain evidence="1 2">DSM 21425</strain>
    </source>
</reference>
<protein>
    <submittedName>
        <fullName evidence="1">Uncharacterized protein</fullName>
    </submittedName>
</protein>